<dbReference type="SUPFAM" id="SSF53474">
    <property type="entry name" value="alpha/beta-Hydrolases"/>
    <property type="match status" value="1"/>
</dbReference>
<dbReference type="Proteomes" id="UP000271603">
    <property type="component" value="Chromosome"/>
</dbReference>
<evidence type="ECO:0000256" key="2">
    <source>
        <dbReference type="ARBA" id="ARBA00010884"/>
    </source>
</evidence>
<dbReference type="InterPro" id="IPR000952">
    <property type="entry name" value="AB_hydrolase_4_CS"/>
</dbReference>
<evidence type="ECO:0000259" key="4">
    <source>
        <dbReference type="Pfam" id="PF00561"/>
    </source>
</evidence>
<evidence type="ECO:0000313" key="6">
    <source>
        <dbReference type="Proteomes" id="UP000271603"/>
    </source>
</evidence>
<dbReference type="GO" id="GO:0047372">
    <property type="term" value="F:monoacylglycerol lipase activity"/>
    <property type="evidence" value="ECO:0007669"/>
    <property type="project" value="TreeGrafter"/>
</dbReference>
<dbReference type="PANTHER" id="PTHR10794:SF94">
    <property type="entry name" value="ESTERASE YHET-RELATED"/>
    <property type="match status" value="1"/>
</dbReference>
<dbReference type="InterPro" id="IPR010648">
    <property type="entry name" value="UPF0270"/>
</dbReference>
<protein>
    <recommendedName>
        <fullName evidence="3">UPF0270 protein NCTC9419_02088</fullName>
    </recommendedName>
</protein>
<dbReference type="PANTHER" id="PTHR10794">
    <property type="entry name" value="ABHYDROLASE DOMAIN-CONTAINING PROTEIN"/>
    <property type="match status" value="1"/>
</dbReference>
<dbReference type="NCBIfam" id="NF008218">
    <property type="entry name" value="PRK10985.1"/>
    <property type="match status" value="1"/>
</dbReference>
<keyword evidence="5" id="KW-0378">Hydrolase</keyword>
<dbReference type="PROSITE" id="PS01133">
    <property type="entry name" value="UPF0017"/>
    <property type="match status" value="1"/>
</dbReference>
<comment type="similarity">
    <text evidence="1 3">Belongs to the UPF0270 family.</text>
</comment>
<sequence length="402" mass="45735">MHETFRPLSGASNPHLQTLLPRLVRRRVLLQPHWQRLELPDGDFVDLAWSEDPANAGDKPRVVLFHGLEGSFYSPYAHGLLHAWREKGWLGVVMHFRGCSGVPNRKQRIYHSGETEDARFFLRWLRDTHGAAPTAAVGISLGGNMLACYLAQQRQASLLDAAVVVSAPLMLEPCSLRMEQGFSRVYQHYLLGQLKQNATRKLLRDPASLPLRLPQLKGLRRMRDFDDAITARIHGFRDATDYYRRCSALPLLPEIQTPLLIIHAKDDPFMTDAVIPDLSALPPNIEYQLTERGGHVGFVGGTLHKPQMWLEQRIPAWLTLIWINNVIIPWKELDSSTLNNLIEAFVLREGTDYGEHERSLEQKVADVRRQLQSGEVVLVWSELHETVNIMPRGQLRAGRQES</sequence>
<dbReference type="GO" id="GO:0034338">
    <property type="term" value="F:short-chain carboxylesterase activity"/>
    <property type="evidence" value="ECO:0007669"/>
    <property type="project" value="TreeGrafter"/>
</dbReference>
<dbReference type="InterPro" id="IPR000073">
    <property type="entry name" value="AB_hydrolase_1"/>
</dbReference>
<evidence type="ECO:0000313" key="5">
    <source>
        <dbReference type="EMBL" id="VEA70581.1"/>
    </source>
</evidence>
<dbReference type="InterPro" id="IPR029058">
    <property type="entry name" value="AB_hydrolase_fold"/>
</dbReference>
<evidence type="ECO:0000256" key="1">
    <source>
        <dbReference type="ARBA" id="ARBA00006450"/>
    </source>
</evidence>
<name>A0A3S4FWK0_SERRU</name>
<dbReference type="InterPro" id="IPR036685">
    <property type="entry name" value="YehU-like_sf"/>
</dbReference>
<evidence type="ECO:0000256" key="3">
    <source>
        <dbReference type="HAMAP-Rule" id="MF_00690"/>
    </source>
</evidence>
<dbReference type="STRING" id="61652.AXX16_0840"/>
<feature type="domain" description="AB hydrolase-1" evidence="4">
    <location>
        <begin position="60"/>
        <end position="299"/>
    </location>
</feature>
<dbReference type="AlphaFoldDB" id="A0A3S4FWK0"/>
<accession>A0A3S4FWK0</accession>
<dbReference type="Pfam" id="PF06794">
    <property type="entry name" value="UPF0270"/>
    <property type="match status" value="1"/>
</dbReference>
<reference evidence="5 6" key="1">
    <citation type="submission" date="2018-12" db="EMBL/GenBank/DDBJ databases">
        <authorList>
            <consortium name="Pathogen Informatics"/>
        </authorList>
    </citation>
    <scope>NUCLEOTIDE SEQUENCE [LARGE SCALE GENOMIC DNA]</scope>
    <source>
        <strain evidence="5 6">NCTC9419</strain>
    </source>
</reference>
<dbReference type="NCBIfam" id="NF003438">
    <property type="entry name" value="PRK04966.1"/>
    <property type="match status" value="1"/>
</dbReference>
<dbReference type="EMBL" id="LR134155">
    <property type="protein sequence ID" value="VEA70581.1"/>
    <property type="molecule type" value="Genomic_DNA"/>
</dbReference>
<comment type="similarity">
    <text evidence="2">Belongs to the AB hydrolase superfamily. AB hydrolase 4 family.</text>
</comment>
<dbReference type="Pfam" id="PF00561">
    <property type="entry name" value="Abhydrolase_1"/>
    <property type="match status" value="1"/>
</dbReference>
<proteinExistence type="inferred from homology"/>
<organism evidence="5 6">
    <name type="scientific">Serratia rubidaea</name>
    <name type="common">Serratia marinorubra</name>
    <dbReference type="NCBI Taxonomy" id="61652"/>
    <lineage>
        <taxon>Bacteria</taxon>
        <taxon>Pseudomonadati</taxon>
        <taxon>Pseudomonadota</taxon>
        <taxon>Gammaproteobacteria</taxon>
        <taxon>Enterobacterales</taxon>
        <taxon>Yersiniaceae</taxon>
        <taxon>Serratia</taxon>
    </lineage>
</organism>
<dbReference type="Gene3D" id="1.10.10.610">
    <property type="entry name" value="YehU-like"/>
    <property type="match status" value="1"/>
</dbReference>
<gene>
    <name evidence="5" type="ORF">NCTC9419_02088</name>
</gene>
<dbReference type="Gene3D" id="3.40.50.1820">
    <property type="entry name" value="alpha/beta hydrolase"/>
    <property type="match status" value="1"/>
</dbReference>
<dbReference type="InterPro" id="IPR050960">
    <property type="entry name" value="AB_hydrolase_4_sf"/>
</dbReference>
<dbReference type="SUPFAM" id="SSF118001">
    <property type="entry name" value="YehU-like"/>
    <property type="match status" value="1"/>
</dbReference>
<dbReference type="FunFam" id="3.40.50.1820:FF:000080">
    <property type="entry name" value="Alpha/beta hydrolase"/>
    <property type="match status" value="1"/>
</dbReference>
<dbReference type="HAMAP" id="MF_00690">
    <property type="entry name" value="UPF0270"/>
    <property type="match status" value="1"/>
</dbReference>